<geneLocation type="plasmid" evidence="2 3">
    <name>unnamed2</name>
</geneLocation>
<evidence type="ECO:0000313" key="3">
    <source>
        <dbReference type="Proteomes" id="UP001164803"/>
    </source>
</evidence>
<sequence length="140" mass="16371">MLNRKIKRVEVNDELRITLDESDHRRTTFTLYVNVMGEWVAKATRTMEHPDANKHLQLVHRAKQALRKANRHHKHTPNVETLRAAEHLQQVAEQAQTIFQHYADQRDALVRELYIEAGVLDQSNIDEFDSKVAELRAVNE</sequence>
<accession>A0ABY6Z9G0</accession>
<proteinExistence type="predicted"/>
<dbReference type="EMBL" id="CP104066">
    <property type="protein sequence ID" value="WAH39473.1"/>
    <property type="molecule type" value="Genomic_DNA"/>
</dbReference>
<keyword evidence="2" id="KW-0614">Plasmid</keyword>
<reference evidence="2" key="1">
    <citation type="submission" date="2022-08" db="EMBL/GenBank/DDBJ databases">
        <title>Alicyclobacillus dauci DSM2870, complete genome.</title>
        <authorList>
            <person name="Wang Q."/>
            <person name="Cai R."/>
            <person name="Wang Z."/>
        </authorList>
    </citation>
    <scope>NUCLEOTIDE SEQUENCE</scope>
    <source>
        <strain evidence="2">DSM 28700</strain>
        <plasmid evidence="2">unnamed2</plasmid>
    </source>
</reference>
<organism evidence="2 3">
    <name type="scientific">Alicyclobacillus dauci</name>
    <dbReference type="NCBI Taxonomy" id="1475485"/>
    <lineage>
        <taxon>Bacteria</taxon>
        <taxon>Bacillati</taxon>
        <taxon>Bacillota</taxon>
        <taxon>Bacilli</taxon>
        <taxon>Bacillales</taxon>
        <taxon>Alicyclobacillaceae</taxon>
        <taxon>Alicyclobacillus</taxon>
    </lineage>
</organism>
<dbReference type="EMBL" id="CP104066">
    <property type="protein sequence ID" value="WAH39533.1"/>
    <property type="molecule type" value="Genomic_DNA"/>
</dbReference>
<protein>
    <submittedName>
        <fullName evidence="2">Uncharacterized protein</fullName>
    </submittedName>
</protein>
<evidence type="ECO:0000313" key="2">
    <source>
        <dbReference type="EMBL" id="WAH39533.1"/>
    </source>
</evidence>
<keyword evidence="3" id="KW-1185">Reference proteome</keyword>
<dbReference type="Proteomes" id="UP001164803">
    <property type="component" value="Plasmid unnamed2"/>
</dbReference>
<gene>
    <name evidence="2" type="ORF">NZD86_23890</name>
    <name evidence="1" type="ORF">NZD86_24190</name>
</gene>
<dbReference type="RefSeq" id="WP_268047117.1">
    <property type="nucleotide sequence ID" value="NZ_CP104066.1"/>
</dbReference>
<evidence type="ECO:0000313" key="1">
    <source>
        <dbReference type="EMBL" id="WAH39473.1"/>
    </source>
</evidence>
<name>A0ABY6Z9G0_9BACL</name>